<feature type="compositionally biased region" description="Basic and acidic residues" evidence="1">
    <location>
        <begin position="151"/>
        <end position="163"/>
    </location>
</feature>
<reference evidence="2 3" key="1">
    <citation type="submission" date="2019-10" db="EMBL/GenBank/DDBJ databases">
        <authorList>
            <person name="Palmer J.M."/>
        </authorList>
    </citation>
    <scope>NUCLEOTIDE SEQUENCE [LARGE SCALE GENOMIC DNA]</scope>
    <source>
        <strain evidence="2 3">TWF718</strain>
    </source>
</reference>
<evidence type="ECO:0000256" key="1">
    <source>
        <dbReference type="SAM" id="MobiDB-lite"/>
    </source>
</evidence>
<gene>
    <name evidence="2" type="ORF">TWF718_009871</name>
</gene>
<organism evidence="2 3">
    <name type="scientific">Orbilia javanica</name>
    <dbReference type="NCBI Taxonomy" id="47235"/>
    <lineage>
        <taxon>Eukaryota</taxon>
        <taxon>Fungi</taxon>
        <taxon>Dikarya</taxon>
        <taxon>Ascomycota</taxon>
        <taxon>Pezizomycotina</taxon>
        <taxon>Orbiliomycetes</taxon>
        <taxon>Orbiliales</taxon>
        <taxon>Orbiliaceae</taxon>
        <taxon>Orbilia</taxon>
    </lineage>
</organism>
<name>A0AAN8MN36_9PEZI</name>
<evidence type="ECO:0000313" key="2">
    <source>
        <dbReference type="EMBL" id="KAK6337085.1"/>
    </source>
</evidence>
<dbReference type="AlphaFoldDB" id="A0AAN8MN36"/>
<protein>
    <submittedName>
        <fullName evidence="2">Uncharacterized protein</fullName>
    </submittedName>
</protein>
<evidence type="ECO:0000313" key="3">
    <source>
        <dbReference type="Proteomes" id="UP001313282"/>
    </source>
</evidence>
<accession>A0AAN8MN36</accession>
<feature type="region of interest" description="Disordered" evidence="1">
    <location>
        <begin position="143"/>
        <end position="163"/>
    </location>
</feature>
<feature type="region of interest" description="Disordered" evidence="1">
    <location>
        <begin position="92"/>
        <end position="121"/>
    </location>
</feature>
<keyword evidence="3" id="KW-1185">Reference proteome</keyword>
<dbReference type="EMBL" id="JAVHNR010000007">
    <property type="protein sequence ID" value="KAK6337085.1"/>
    <property type="molecule type" value="Genomic_DNA"/>
</dbReference>
<proteinExistence type="predicted"/>
<sequence>MVPAGVQMVNVGSSLYNPDAEDNSAFVVQIQDGAAMAPTIAHGTIVLRAPVPHRPTYLSRRRQQQRSNAKPVLAGHLCRRLALLRVLRHRQRRQQRRQLLSVPRKQQAHPPQHPPPWTGPVGVPMVILASEPPSETAALVRGSAGKQEFSAVKDGENKRSDRIQTSRLKANNPTFCKIAKQDGAPPARQQI</sequence>
<comment type="caution">
    <text evidence="2">The sequence shown here is derived from an EMBL/GenBank/DDBJ whole genome shotgun (WGS) entry which is preliminary data.</text>
</comment>
<dbReference type="Proteomes" id="UP001313282">
    <property type="component" value="Unassembled WGS sequence"/>
</dbReference>